<accession>A0ACC1CDW6</accession>
<protein>
    <submittedName>
        <fullName evidence="1">Uncharacterized protein</fullName>
    </submittedName>
</protein>
<dbReference type="EMBL" id="CM047897">
    <property type="protein sequence ID" value="KAJ0113760.1"/>
    <property type="molecule type" value="Genomic_DNA"/>
</dbReference>
<name>A0ACC1CDW6_9ROSI</name>
<evidence type="ECO:0000313" key="2">
    <source>
        <dbReference type="Proteomes" id="UP001164250"/>
    </source>
</evidence>
<evidence type="ECO:0000313" key="1">
    <source>
        <dbReference type="EMBL" id="KAJ0113760.1"/>
    </source>
</evidence>
<sequence length="402" mass="43310">MKLSLKLQDDYKQQTQNPPLLKAKLPISIFNQPFTSSLTTATTATPKHLSFSLSTNFSSGPSFRLTYTPVSSNTTAASAAPFSVSLKSGLGLFGSPHDSPLIFSAHFSLSSTNPSTISPTFLLHFKPQFGHFSLHKTTSSANPNPRNLGSRSGSAANLQSGSPPNYHFASGSVVHEALGWQDVKLEPCSTSENGFGNAKPSFFKGVGSGDGIGFVKERVLEMKDGERGGLLGGISVKAKTVLPVTKGLKANLRWGVNLPANSEVRMPYLTVNKIGIERVEKVEEVKKMNSESNVGDLELLKGMCFWMSRDLELLEKENRDMKQCLEDMRMGVSARSYRGVSDSIGKKVFPSSSEGESFGELERGRSRKNGEGNGKTEAKNSVSQASDLESELQKAIMAAASS</sequence>
<gene>
    <name evidence="1" type="ORF">Patl1_03442</name>
</gene>
<dbReference type="Proteomes" id="UP001164250">
    <property type="component" value="Chromosome 1"/>
</dbReference>
<keyword evidence="2" id="KW-1185">Reference proteome</keyword>
<proteinExistence type="predicted"/>
<comment type="caution">
    <text evidence="1">The sequence shown here is derived from an EMBL/GenBank/DDBJ whole genome shotgun (WGS) entry which is preliminary data.</text>
</comment>
<reference evidence="2" key="1">
    <citation type="journal article" date="2023" name="G3 (Bethesda)">
        <title>Genome assembly and association tests identify interacting loci associated with vigor, precocity, and sex in interspecific pistachio rootstocks.</title>
        <authorList>
            <person name="Palmer W."/>
            <person name="Jacygrad E."/>
            <person name="Sagayaradj S."/>
            <person name="Cavanaugh K."/>
            <person name="Han R."/>
            <person name="Bertier L."/>
            <person name="Beede B."/>
            <person name="Kafkas S."/>
            <person name="Golino D."/>
            <person name="Preece J."/>
            <person name="Michelmore R."/>
        </authorList>
    </citation>
    <scope>NUCLEOTIDE SEQUENCE [LARGE SCALE GENOMIC DNA]</scope>
</reference>
<organism evidence="1 2">
    <name type="scientific">Pistacia atlantica</name>
    <dbReference type="NCBI Taxonomy" id="434234"/>
    <lineage>
        <taxon>Eukaryota</taxon>
        <taxon>Viridiplantae</taxon>
        <taxon>Streptophyta</taxon>
        <taxon>Embryophyta</taxon>
        <taxon>Tracheophyta</taxon>
        <taxon>Spermatophyta</taxon>
        <taxon>Magnoliopsida</taxon>
        <taxon>eudicotyledons</taxon>
        <taxon>Gunneridae</taxon>
        <taxon>Pentapetalae</taxon>
        <taxon>rosids</taxon>
        <taxon>malvids</taxon>
        <taxon>Sapindales</taxon>
        <taxon>Anacardiaceae</taxon>
        <taxon>Pistacia</taxon>
    </lineage>
</organism>